<protein>
    <submittedName>
        <fullName evidence="3">Uncharacterized protein</fullName>
    </submittedName>
</protein>
<keyword evidence="4" id="KW-1185">Reference proteome</keyword>
<sequence length="356" mass="39464">MDTSGGQLSTADALLLRQFGLGTIMDVLGILLEGILFGAYSIFFLLAIYSFRQTGIRSLKAVLMSAAVGYLYLSSLAALAMDCYIAFANIHTHFMLESSPLDERWRAVEANGFQFVGAVELFWAFNAIVADAVVVWRTWAVYQGWLPAVGPPCFLLFAAFVFALIDVIFTLQDSVTGSIPSIPNAYKVYTVAQILVWALSLGTNILCTMLMGIRAWQFRKETIDLHLGVQRYPGMSTVDILSLLVESGFIYSFLWAIQIIGYLTFDEGTTGDIVSHVIVRIGRQITGMYPTLIIVLVNFQRTMWEGYGDAGSSITTGPIRWGSRRRRSKGSRQGEDEDEHKEVVSGLRDSAVPFVR</sequence>
<feature type="transmembrane region" description="Helical" evidence="2">
    <location>
        <begin position="27"/>
        <end position="49"/>
    </location>
</feature>
<evidence type="ECO:0000256" key="1">
    <source>
        <dbReference type="SAM" id="MobiDB-lite"/>
    </source>
</evidence>
<accession>A0AAD7B7X3</accession>
<dbReference type="AlphaFoldDB" id="A0AAD7B7X3"/>
<evidence type="ECO:0000256" key="2">
    <source>
        <dbReference type="SAM" id="Phobius"/>
    </source>
</evidence>
<comment type="caution">
    <text evidence="3">The sequence shown here is derived from an EMBL/GenBank/DDBJ whole genome shotgun (WGS) entry which is preliminary data.</text>
</comment>
<feature type="region of interest" description="Disordered" evidence="1">
    <location>
        <begin position="321"/>
        <end position="356"/>
    </location>
</feature>
<name>A0AAD7B7X3_9AGAR</name>
<organism evidence="3 4">
    <name type="scientific">Roridomyces roridus</name>
    <dbReference type="NCBI Taxonomy" id="1738132"/>
    <lineage>
        <taxon>Eukaryota</taxon>
        <taxon>Fungi</taxon>
        <taxon>Dikarya</taxon>
        <taxon>Basidiomycota</taxon>
        <taxon>Agaricomycotina</taxon>
        <taxon>Agaricomycetes</taxon>
        <taxon>Agaricomycetidae</taxon>
        <taxon>Agaricales</taxon>
        <taxon>Marasmiineae</taxon>
        <taxon>Mycenaceae</taxon>
        <taxon>Roridomyces</taxon>
    </lineage>
</organism>
<dbReference type="EMBL" id="JARKIF010000030">
    <property type="protein sequence ID" value="KAJ7612709.1"/>
    <property type="molecule type" value="Genomic_DNA"/>
</dbReference>
<feature type="transmembrane region" description="Helical" evidence="2">
    <location>
        <begin position="240"/>
        <end position="265"/>
    </location>
</feature>
<keyword evidence="2" id="KW-0812">Transmembrane</keyword>
<evidence type="ECO:0000313" key="3">
    <source>
        <dbReference type="EMBL" id="KAJ7612709.1"/>
    </source>
</evidence>
<keyword evidence="2" id="KW-1133">Transmembrane helix</keyword>
<feature type="transmembrane region" description="Helical" evidence="2">
    <location>
        <begin position="191"/>
        <end position="213"/>
    </location>
</feature>
<feature type="transmembrane region" description="Helical" evidence="2">
    <location>
        <begin position="154"/>
        <end position="171"/>
    </location>
</feature>
<reference evidence="3" key="1">
    <citation type="submission" date="2023-03" db="EMBL/GenBank/DDBJ databases">
        <title>Massive genome expansion in bonnet fungi (Mycena s.s.) driven by repeated elements and novel gene families across ecological guilds.</title>
        <authorList>
            <consortium name="Lawrence Berkeley National Laboratory"/>
            <person name="Harder C.B."/>
            <person name="Miyauchi S."/>
            <person name="Viragh M."/>
            <person name="Kuo A."/>
            <person name="Thoen E."/>
            <person name="Andreopoulos B."/>
            <person name="Lu D."/>
            <person name="Skrede I."/>
            <person name="Drula E."/>
            <person name="Henrissat B."/>
            <person name="Morin E."/>
            <person name="Kohler A."/>
            <person name="Barry K."/>
            <person name="LaButti K."/>
            <person name="Morin E."/>
            <person name="Salamov A."/>
            <person name="Lipzen A."/>
            <person name="Mereny Z."/>
            <person name="Hegedus B."/>
            <person name="Baldrian P."/>
            <person name="Stursova M."/>
            <person name="Weitz H."/>
            <person name="Taylor A."/>
            <person name="Grigoriev I.V."/>
            <person name="Nagy L.G."/>
            <person name="Martin F."/>
            <person name="Kauserud H."/>
        </authorList>
    </citation>
    <scope>NUCLEOTIDE SEQUENCE</scope>
    <source>
        <strain evidence="3">9284</strain>
    </source>
</reference>
<feature type="transmembrane region" description="Helical" evidence="2">
    <location>
        <begin position="61"/>
        <end position="87"/>
    </location>
</feature>
<proteinExistence type="predicted"/>
<gene>
    <name evidence="3" type="ORF">FB45DRAFT_939595</name>
</gene>
<evidence type="ECO:0000313" key="4">
    <source>
        <dbReference type="Proteomes" id="UP001221142"/>
    </source>
</evidence>
<feature type="transmembrane region" description="Helical" evidence="2">
    <location>
        <begin position="121"/>
        <end position="142"/>
    </location>
</feature>
<dbReference type="Proteomes" id="UP001221142">
    <property type="component" value="Unassembled WGS sequence"/>
</dbReference>
<feature type="transmembrane region" description="Helical" evidence="2">
    <location>
        <begin position="277"/>
        <end position="297"/>
    </location>
</feature>
<keyword evidence="2" id="KW-0472">Membrane</keyword>